<proteinExistence type="predicted"/>
<protein>
    <submittedName>
        <fullName evidence="7">Superfamily I DNA and RNA helicase</fullName>
    </submittedName>
</protein>
<keyword evidence="8" id="KW-1185">Reference proteome</keyword>
<evidence type="ECO:0000259" key="6">
    <source>
        <dbReference type="Pfam" id="PF13482"/>
    </source>
</evidence>
<gene>
    <name evidence="7" type="ORF">SGUI_0856</name>
</gene>
<dbReference type="Pfam" id="PF13482">
    <property type="entry name" value="RNase_H_2"/>
    <property type="match status" value="1"/>
</dbReference>
<dbReference type="SUPFAM" id="SSF53098">
    <property type="entry name" value="Ribonuclease H-like"/>
    <property type="match status" value="1"/>
</dbReference>
<keyword evidence="4" id="KW-0067">ATP-binding</keyword>
<dbReference type="InterPro" id="IPR050534">
    <property type="entry name" value="Coronavir_polyprotein_1ab"/>
</dbReference>
<evidence type="ECO:0000259" key="5">
    <source>
        <dbReference type="Pfam" id="PF13087"/>
    </source>
</evidence>
<accession>A0A1B1N9Y8</accession>
<dbReference type="Proteomes" id="UP000092482">
    <property type="component" value="Chromosome"/>
</dbReference>
<dbReference type="RefSeq" id="WP_066642743.1">
    <property type="nucleotide sequence ID" value="NZ_CP014989.1"/>
</dbReference>
<reference evidence="7 8" key="1">
    <citation type="submission" date="2016-03" db="EMBL/GenBank/DDBJ databases">
        <title>Shallow-sea hydrothermal system.</title>
        <authorList>
            <person name="Tang K."/>
        </authorList>
    </citation>
    <scope>NUCLEOTIDE SEQUENCE [LARGE SCALE GENOMIC DNA]</scope>
    <source>
        <strain evidence="7 8">JLT9</strain>
    </source>
</reference>
<dbReference type="AlphaFoldDB" id="A0A1B1N9Y8"/>
<dbReference type="InterPro" id="IPR019993">
    <property type="entry name" value="RecB_nuclease_TM0106_put"/>
</dbReference>
<keyword evidence="3 7" id="KW-0347">Helicase</keyword>
<dbReference type="STRING" id="1758689.SGUI_0856"/>
<dbReference type="InterPro" id="IPR012337">
    <property type="entry name" value="RNaseH-like_sf"/>
</dbReference>
<dbReference type="PANTHER" id="PTHR43788:SF8">
    <property type="entry name" value="DNA-BINDING PROTEIN SMUBP-2"/>
    <property type="match status" value="1"/>
</dbReference>
<dbReference type="PANTHER" id="PTHR43788">
    <property type="entry name" value="DNA2/NAM7 HELICASE FAMILY MEMBER"/>
    <property type="match status" value="1"/>
</dbReference>
<name>A0A1B1N9Y8_9MICO</name>
<dbReference type="InterPro" id="IPR038720">
    <property type="entry name" value="YprB_RNase_H-like_dom"/>
</dbReference>
<keyword evidence="1" id="KW-0547">Nucleotide-binding</keyword>
<dbReference type="EMBL" id="CP014989">
    <property type="protein sequence ID" value="ANS78252.1"/>
    <property type="molecule type" value="Genomic_DNA"/>
</dbReference>
<evidence type="ECO:0000313" key="7">
    <source>
        <dbReference type="EMBL" id="ANS78252.1"/>
    </source>
</evidence>
<dbReference type="Pfam" id="PF13604">
    <property type="entry name" value="AAA_30"/>
    <property type="match status" value="1"/>
</dbReference>
<dbReference type="NCBIfam" id="TIGR03491">
    <property type="entry name" value="TM0106 family RecB-like putative nuclease"/>
    <property type="match status" value="1"/>
</dbReference>
<dbReference type="Gene3D" id="3.40.50.300">
    <property type="entry name" value="P-loop containing nucleotide triphosphate hydrolases"/>
    <property type="match status" value="2"/>
</dbReference>
<sequence length="1158" mass="126328">MFALDDVRLVWSPSDLRAATQCRYAFLRCLEVLLGRAEPSVATADPMARQLAALGERHEAELLSAYERIGTVVRPGLPEWPRSEVTLRDAARRTQEALGGDADTVYQATFFDGEMLGHADFLEHAADGWRVCDAKLARSESALALVQVGAYAEQLGRLDVPTSRTVSLLLGSGRRRDVAVADVVPVYRSLREGFRALVREHVERGAPVHWDDAGLVACGGCDVCIEAAQEHRDVLLVAGVHRRQRDQLRDAGVRTVEALAAADDPPADMPPATFTRLRTQAELQASTPDGGVRHLLTEDAPATLARLPAPSAGDLFFDFEGDPHYDEGDRGRSGIQYLWGTLDAEGAYEPVWAHTFAQERQVFEDFVDLLTARRERWPDLHVYHYAAYETVALKRMAMIYRTREEELDDLLRGEVFVDLYAVVRGSVMVSERSYSIKKLEPLYMGEELRAEDGVSSGDVSIEVYHRFRALREEDPRAATEQLDALADYNRYDCRSTLGLRDWLLERAQEAGVRDRIVPRAVPVEPREQAQEEGELEAALAARAGGEHREQRTPQEQAWAMLATAIGFHRREAKQFWWGHFDRLGRPVESWAGDRDVFAVESAELVQDWTHPGGRARNLERQVRLVGDWGRGSTERSRSQVVYAAPAPERAYGPEGGSSAAATAHRLDWDPERPREALLVERAPEGLVFADLPVALVPASPPDTSILSEAIARVAQDALGADELPAHPALDLLARRRPRLLAGAELPHGGRPVEDLVSALLALDRSALAVQGPPGTGKTWTGSRVIRRLVEEHGWRVGVVAQSHAVVEHLLAGIVDAGLDPARVGKSANQRTDPPWTEVGNTAAARAAYLEEHWGTGCVLGGTAWTLAHADLVEPGGLDLLVVEEAGQFSLATTIAVSGCASRLLLLGDPQQLPQVSQGTHAEPVDESALGWLMDDEPTLDPALGYFLEESYRMHPAVTAPVSELAYAGQLRSAAPPSARSLDGVEPGLEVVRIEHHGNRTESPEEAQEVVRQVRAYLGATWSDPADTGTPRPLGPADMLVVAPYNAQVELIRRELDAAGITGVRVGTVDRFQGQEAPVAILSMTASSAADVSRGMGFLLSRNRLNVAISRAQWRAVLIRSEALTAHLPSGAESLLQLGAFMALCDQGIPARTLAGSRG</sequence>
<organism evidence="7 8">
    <name type="scientific">Serinicoccus hydrothermalis</name>
    <dbReference type="NCBI Taxonomy" id="1758689"/>
    <lineage>
        <taxon>Bacteria</taxon>
        <taxon>Bacillati</taxon>
        <taxon>Actinomycetota</taxon>
        <taxon>Actinomycetes</taxon>
        <taxon>Micrococcales</taxon>
        <taxon>Ornithinimicrobiaceae</taxon>
        <taxon>Serinicoccus</taxon>
    </lineage>
</organism>
<evidence type="ECO:0000256" key="4">
    <source>
        <dbReference type="ARBA" id="ARBA00022840"/>
    </source>
</evidence>
<dbReference type="InterPro" id="IPR027417">
    <property type="entry name" value="P-loop_NTPase"/>
</dbReference>
<feature type="domain" description="YprB ribonuclease H-like" evidence="6">
    <location>
        <begin position="315"/>
        <end position="503"/>
    </location>
</feature>
<evidence type="ECO:0000256" key="3">
    <source>
        <dbReference type="ARBA" id="ARBA00022806"/>
    </source>
</evidence>
<feature type="domain" description="DNA2/NAM7 helicase-like C-terminal" evidence="5">
    <location>
        <begin position="944"/>
        <end position="1118"/>
    </location>
</feature>
<dbReference type="GO" id="GO:0043139">
    <property type="term" value="F:5'-3' DNA helicase activity"/>
    <property type="evidence" value="ECO:0007669"/>
    <property type="project" value="TreeGrafter"/>
</dbReference>
<dbReference type="SUPFAM" id="SSF52540">
    <property type="entry name" value="P-loop containing nucleoside triphosphate hydrolases"/>
    <property type="match status" value="1"/>
</dbReference>
<dbReference type="KEGG" id="serj:SGUI_0856"/>
<dbReference type="Pfam" id="PF13087">
    <property type="entry name" value="AAA_12"/>
    <property type="match status" value="1"/>
</dbReference>
<dbReference type="GO" id="GO:0005524">
    <property type="term" value="F:ATP binding"/>
    <property type="evidence" value="ECO:0007669"/>
    <property type="project" value="UniProtKB-KW"/>
</dbReference>
<evidence type="ECO:0000256" key="2">
    <source>
        <dbReference type="ARBA" id="ARBA00022801"/>
    </source>
</evidence>
<dbReference type="PATRIC" id="fig|1758689.4.peg.887"/>
<keyword evidence="2" id="KW-0378">Hydrolase</keyword>
<dbReference type="CDD" id="cd17934">
    <property type="entry name" value="DEXXQc_Upf1-like"/>
    <property type="match status" value="1"/>
</dbReference>
<dbReference type="InterPro" id="IPR041679">
    <property type="entry name" value="DNA2/NAM7-like_C"/>
</dbReference>
<dbReference type="GO" id="GO:0016787">
    <property type="term" value="F:hydrolase activity"/>
    <property type="evidence" value="ECO:0007669"/>
    <property type="project" value="UniProtKB-KW"/>
</dbReference>
<dbReference type="InterPro" id="IPR047187">
    <property type="entry name" value="SF1_C_Upf1"/>
</dbReference>
<dbReference type="CDD" id="cd18808">
    <property type="entry name" value="SF1_C_Upf1"/>
    <property type="match status" value="1"/>
</dbReference>
<evidence type="ECO:0000256" key="1">
    <source>
        <dbReference type="ARBA" id="ARBA00022741"/>
    </source>
</evidence>
<evidence type="ECO:0000313" key="8">
    <source>
        <dbReference type="Proteomes" id="UP000092482"/>
    </source>
</evidence>